<dbReference type="Gene3D" id="2.30.30.40">
    <property type="entry name" value="SH3 Domains"/>
    <property type="match status" value="1"/>
</dbReference>
<dbReference type="SUPFAM" id="SSF50044">
    <property type="entry name" value="SH3-domain"/>
    <property type="match status" value="1"/>
</dbReference>
<gene>
    <name evidence="3" type="ORF">FZO89_12850</name>
</gene>
<evidence type="ECO:0000256" key="1">
    <source>
        <dbReference type="ARBA" id="ARBA00022443"/>
    </source>
</evidence>
<feature type="domain" description="SH3" evidence="2">
    <location>
        <begin position="57"/>
        <end position="112"/>
    </location>
</feature>
<dbReference type="EMBL" id="VTFT01000001">
    <property type="protein sequence ID" value="TYT27075.1"/>
    <property type="molecule type" value="Genomic_DNA"/>
</dbReference>
<dbReference type="AlphaFoldDB" id="A0A5D4XSW2"/>
<dbReference type="OrthoDB" id="1030757at2"/>
<comment type="caution">
    <text evidence="3">The sequence shown here is derived from an EMBL/GenBank/DDBJ whole genome shotgun (WGS) entry which is preliminary data.</text>
</comment>
<dbReference type="Proteomes" id="UP000324973">
    <property type="component" value="Unassembled WGS sequence"/>
</dbReference>
<accession>A0A5D4XSW2</accession>
<evidence type="ECO:0000313" key="4">
    <source>
        <dbReference type="Proteomes" id="UP000324973"/>
    </source>
</evidence>
<dbReference type="Pfam" id="PF00018">
    <property type="entry name" value="SH3_1"/>
    <property type="match status" value="1"/>
</dbReference>
<sequence length="112" mass="12489">MARARATSVHRAPDRPALRIGIGDRVVLGERDDEWPQFVWATATGIGGWIPATLFDAEHGPATALAAYDTTELDVDPGEPLVLHHELADWWWVENTRGARGWVPARKIERID</sequence>
<keyword evidence="1" id="KW-0728">SH3 domain</keyword>
<reference evidence="3 4" key="1">
    <citation type="submission" date="2019-08" db="EMBL/GenBank/DDBJ databases">
        <title>Luteimonas viscosus sp. nov., isolated from soil of a sunflower field.</title>
        <authorList>
            <person name="Jianli Z."/>
            <person name="Ying Z."/>
        </authorList>
    </citation>
    <scope>NUCLEOTIDE SEQUENCE [LARGE SCALE GENOMIC DNA]</scope>
    <source>
        <strain evidence="3 4">XBU10</strain>
    </source>
</reference>
<organism evidence="3 4">
    <name type="scientific">Luteimonas viscosa</name>
    <dbReference type="NCBI Taxonomy" id="1132694"/>
    <lineage>
        <taxon>Bacteria</taxon>
        <taxon>Pseudomonadati</taxon>
        <taxon>Pseudomonadota</taxon>
        <taxon>Gammaproteobacteria</taxon>
        <taxon>Lysobacterales</taxon>
        <taxon>Lysobacteraceae</taxon>
        <taxon>Luteimonas</taxon>
    </lineage>
</organism>
<keyword evidence="4" id="KW-1185">Reference proteome</keyword>
<dbReference type="InterPro" id="IPR036028">
    <property type="entry name" value="SH3-like_dom_sf"/>
</dbReference>
<dbReference type="SMART" id="SM00326">
    <property type="entry name" value="SH3"/>
    <property type="match status" value="1"/>
</dbReference>
<evidence type="ECO:0000313" key="3">
    <source>
        <dbReference type="EMBL" id="TYT27075.1"/>
    </source>
</evidence>
<protein>
    <submittedName>
        <fullName evidence="3">Peptide-binding protein</fullName>
    </submittedName>
</protein>
<evidence type="ECO:0000259" key="2">
    <source>
        <dbReference type="PROSITE" id="PS50002"/>
    </source>
</evidence>
<dbReference type="RefSeq" id="WP_149103629.1">
    <property type="nucleotide sequence ID" value="NZ_VTFT01000001.1"/>
</dbReference>
<proteinExistence type="predicted"/>
<dbReference type="PROSITE" id="PS50002">
    <property type="entry name" value="SH3"/>
    <property type="match status" value="1"/>
</dbReference>
<name>A0A5D4XSW2_9GAMM</name>
<dbReference type="InterPro" id="IPR001452">
    <property type="entry name" value="SH3_domain"/>
</dbReference>